<feature type="domain" description="DNA2/NAM7 helicase helicase" evidence="3">
    <location>
        <begin position="439"/>
        <end position="740"/>
    </location>
</feature>
<dbReference type="InterPro" id="IPR045055">
    <property type="entry name" value="DNA2/NAM7-like"/>
</dbReference>
<name>A0ABR3XYM4_9PEZI</name>
<dbReference type="EMBL" id="JAWRVE010000007">
    <property type="protein sequence ID" value="KAL1880751.1"/>
    <property type="molecule type" value="Genomic_DNA"/>
</dbReference>
<keyword evidence="6" id="KW-1185">Reference proteome</keyword>
<evidence type="ECO:0000256" key="2">
    <source>
        <dbReference type="SAM" id="MobiDB-lite"/>
    </source>
</evidence>
<dbReference type="PANTHER" id="PTHR10887">
    <property type="entry name" value="DNA2/NAM7 HELICASE FAMILY"/>
    <property type="match status" value="1"/>
</dbReference>
<protein>
    <recommendedName>
        <fullName evidence="7">NFX1-type zinc finger-containing protein 1</fullName>
    </recommendedName>
</protein>
<accession>A0ABR3XYM4</accession>
<organism evidence="5 6">
    <name type="scientific">Diaporthe australafricana</name>
    <dbReference type="NCBI Taxonomy" id="127596"/>
    <lineage>
        <taxon>Eukaryota</taxon>
        <taxon>Fungi</taxon>
        <taxon>Dikarya</taxon>
        <taxon>Ascomycota</taxon>
        <taxon>Pezizomycotina</taxon>
        <taxon>Sordariomycetes</taxon>
        <taxon>Sordariomycetidae</taxon>
        <taxon>Diaporthales</taxon>
        <taxon>Diaporthaceae</taxon>
        <taxon>Diaporthe</taxon>
    </lineage>
</organism>
<dbReference type="Gene3D" id="3.40.50.300">
    <property type="entry name" value="P-loop containing nucleotide triphosphate hydrolases"/>
    <property type="match status" value="2"/>
</dbReference>
<feature type="region of interest" description="Disordered" evidence="2">
    <location>
        <begin position="377"/>
        <end position="404"/>
    </location>
</feature>
<dbReference type="CDD" id="cd18808">
    <property type="entry name" value="SF1_C_Upf1"/>
    <property type="match status" value="1"/>
</dbReference>
<dbReference type="Pfam" id="PF13086">
    <property type="entry name" value="AAA_11"/>
    <property type="match status" value="1"/>
</dbReference>
<dbReference type="InterPro" id="IPR027417">
    <property type="entry name" value="P-loop_NTPase"/>
</dbReference>
<dbReference type="Proteomes" id="UP001583177">
    <property type="component" value="Unassembled WGS sequence"/>
</dbReference>
<keyword evidence="1" id="KW-0378">Hydrolase</keyword>
<evidence type="ECO:0000313" key="5">
    <source>
        <dbReference type="EMBL" id="KAL1880751.1"/>
    </source>
</evidence>
<comment type="caution">
    <text evidence="5">The sequence shown here is derived from an EMBL/GenBank/DDBJ whole genome shotgun (WGS) entry which is preliminary data.</text>
</comment>
<evidence type="ECO:0008006" key="7">
    <source>
        <dbReference type="Google" id="ProtNLM"/>
    </source>
</evidence>
<dbReference type="InterPro" id="IPR041677">
    <property type="entry name" value="DNA2/NAM7_AAA_11"/>
</dbReference>
<proteinExistence type="predicted"/>
<dbReference type="Pfam" id="PF13087">
    <property type="entry name" value="AAA_12"/>
    <property type="match status" value="1"/>
</dbReference>
<dbReference type="InterPro" id="IPR047187">
    <property type="entry name" value="SF1_C_Upf1"/>
</dbReference>
<dbReference type="PANTHER" id="PTHR10887:SF445">
    <property type="entry name" value="NFX1-TYPE ZINC FINGER-CONTAINING PROTEIN 1"/>
    <property type="match status" value="1"/>
</dbReference>
<keyword evidence="1" id="KW-0547">Nucleotide-binding</keyword>
<evidence type="ECO:0000313" key="6">
    <source>
        <dbReference type="Proteomes" id="UP001583177"/>
    </source>
</evidence>
<keyword evidence="1" id="KW-0067">ATP-binding</keyword>
<dbReference type="SUPFAM" id="SSF52540">
    <property type="entry name" value="P-loop containing nucleoside triphosphate hydrolases"/>
    <property type="match status" value="1"/>
</dbReference>
<evidence type="ECO:0000259" key="4">
    <source>
        <dbReference type="Pfam" id="PF13087"/>
    </source>
</evidence>
<gene>
    <name evidence="5" type="ORF">Daus18300_001365</name>
</gene>
<sequence>MDGDLGASQETIRRLSTDAGLEFIKAVTDRNILEAVDFQSRISLWRSQIGPLFRLVTHSRAVDSNVLEQEVAKVHSFLLGVNASRADRLFSFILSLAKAWPGNAPDDETLSTVLEVSLGVLFRLVDCNTTNIVNDAFHRLVEQFETLLNSSNQPESEFSKLQAKKYLQYLQRRLGVGKGMTEVKAYQVATVHADDFVMQSDLPGHLSKEGPRHDNDHADISKISILPTYQEIFTPRNEYLPTVDSSQWHLSGIRGRLDREFRLLREDTVGQLRDAVGDMLERLRNPGQQGYRQSQNSARTSTYADATVQELKLSKDKGLELTVRCRQPEMVRKMNGKQRRHWWEESKRLQPGALTCVIDVAGMIQFFVVGESTLRVEKSPEKKAPTSPSDVQDDLDQETTDQKTKQLTLSSEADHLYVNLHLVKYSQADAGRVLRWFRPPGTGKSYTGEKILKVLLASKEKLRLGPVICVCYTNHALDQLLEHLLDDNIKNMIRMGSRSKSERLENINIRAVSEKTPLTKTEGRENYELGHRMRDLESDVTRLLDELSRCKSLSATKTYLATFYPAYYRELFGSDDNNDGGWIEVQHRRLDVIQRWLAGSNPLVPDNPGASRPIETLQSMSLAVMTQSERQKLYRFWIKDIRDNIITELNRTLKEHEETRDQRHRVRQEVRRRCLQQADIVGVTTTGLARELPLLRKLRTKVMLCEEAGEVLEAHILTAMLPSVEQAILIGDHLQLRPQIQNYQLQSTNPKGLQYTLDMSLFERLVQPPLSSDARLPVTVLETQRRMHPSIADMVRSTLYKTLKDAKNVMEYSEVVGMRRRLFWLHHEALEAGAAAQDPHNTSHSNDYEVEMTACLVSHLVRQGKYSPEDIAVLTPYLGQLQKLSRRMAAESTFAVSLDDRDLDDLEELNITQSEKLPPPPNQTVARTTLARSVRLATVDNFQGEEAKVVIISLVRSNHQKRCGFLSTSNRINVLLSRAKHGCYIIGNSTTYSNVQMWRQIIQLLQSNDNFGDKLELQCWLHLAL</sequence>
<reference evidence="5 6" key="1">
    <citation type="journal article" date="2024" name="IMA Fungus">
        <title>IMA Genome - F19 : A genome assembly and annotation guide to empower mycologists, including annotated draft genome sequences of Ceratocystis pirilliformis, Diaporthe australafricana, Fusarium ophioides, Paecilomyces lecythidis, and Sporothrix stenoceras.</title>
        <authorList>
            <person name="Aylward J."/>
            <person name="Wilson A.M."/>
            <person name="Visagie C.M."/>
            <person name="Spraker J."/>
            <person name="Barnes I."/>
            <person name="Buitendag C."/>
            <person name="Ceriani C."/>
            <person name="Del Mar Angel L."/>
            <person name="du Plessis D."/>
            <person name="Fuchs T."/>
            <person name="Gasser K."/>
            <person name="Kramer D."/>
            <person name="Li W."/>
            <person name="Munsamy K."/>
            <person name="Piso A."/>
            <person name="Price J.L."/>
            <person name="Sonnekus B."/>
            <person name="Thomas C."/>
            <person name="van der Nest A."/>
            <person name="van Dijk A."/>
            <person name="van Heerden A."/>
            <person name="van Vuuren N."/>
            <person name="Yilmaz N."/>
            <person name="Duong T.A."/>
            <person name="van der Merwe N.A."/>
            <person name="Wingfield M.J."/>
            <person name="Wingfield B.D."/>
        </authorList>
    </citation>
    <scope>NUCLEOTIDE SEQUENCE [LARGE SCALE GENOMIC DNA]</scope>
    <source>
        <strain evidence="5 6">CMW 18300</strain>
    </source>
</reference>
<evidence type="ECO:0000259" key="3">
    <source>
        <dbReference type="Pfam" id="PF13086"/>
    </source>
</evidence>
<keyword evidence="1" id="KW-0347">Helicase</keyword>
<feature type="domain" description="DNA2/NAM7 helicase-like C-terminal" evidence="4">
    <location>
        <begin position="757"/>
        <end position="989"/>
    </location>
</feature>
<evidence type="ECO:0000256" key="1">
    <source>
        <dbReference type="ARBA" id="ARBA00022806"/>
    </source>
</evidence>
<dbReference type="InterPro" id="IPR041679">
    <property type="entry name" value="DNA2/NAM7-like_C"/>
</dbReference>